<dbReference type="InterPro" id="IPR013783">
    <property type="entry name" value="Ig-like_fold"/>
</dbReference>
<dbReference type="Gene3D" id="2.60.40.10">
    <property type="entry name" value="Immunoglobulins"/>
    <property type="match status" value="3"/>
</dbReference>
<evidence type="ECO:0000256" key="1">
    <source>
        <dbReference type="ARBA" id="ARBA00007401"/>
    </source>
</evidence>
<dbReference type="Gene3D" id="3.20.20.80">
    <property type="entry name" value="Glycosidases"/>
    <property type="match status" value="1"/>
</dbReference>
<dbReference type="InterPro" id="IPR006102">
    <property type="entry name" value="Ig-like_GH2"/>
</dbReference>
<dbReference type="InterPro" id="IPR036156">
    <property type="entry name" value="Beta-gal/glucu_dom_sf"/>
</dbReference>
<dbReference type="InterPro" id="IPR000421">
    <property type="entry name" value="FA58C"/>
</dbReference>
<evidence type="ECO:0000256" key="3">
    <source>
        <dbReference type="ARBA" id="ARBA00023295"/>
    </source>
</evidence>
<dbReference type="PANTHER" id="PTHR43536">
    <property type="entry name" value="MANNOSYLGLYCOPROTEIN ENDO-BETA-MANNOSIDASE"/>
    <property type="match status" value="1"/>
</dbReference>
<protein>
    <recommendedName>
        <fullName evidence="4">F5/8 type C domain-containing protein</fullName>
    </recommendedName>
</protein>
<dbReference type="GO" id="GO:0004553">
    <property type="term" value="F:hydrolase activity, hydrolyzing O-glycosyl compounds"/>
    <property type="evidence" value="ECO:0007669"/>
    <property type="project" value="InterPro"/>
</dbReference>
<organism evidence="5">
    <name type="scientific">Prevotella sp. GTC17253</name>
    <dbReference type="NCBI Taxonomy" id="3236793"/>
    <lineage>
        <taxon>Bacteria</taxon>
        <taxon>Pseudomonadati</taxon>
        <taxon>Bacteroidota</taxon>
        <taxon>Bacteroidia</taxon>
        <taxon>Bacteroidales</taxon>
        <taxon>Prevotellaceae</taxon>
        <taxon>Prevotella</taxon>
    </lineage>
</organism>
<dbReference type="PROSITE" id="PS50022">
    <property type="entry name" value="FA58C_3"/>
    <property type="match status" value="1"/>
</dbReference>
<dbReference type="SUPFAM" id="SSF49303">
    <property type="entry name" value="beta-Galactosidase/glucuronidase domain"/>
    <property type="match status" value="3"/>
</dbReference>
<dbReference type="Pfam" id="PF22666">
    <property type="entry name" value="Glyco_hydro_2_N2"/>
    <property type="match status" value="1"/>
</dbReference>
<dbReference type="PANTHER" id="PTHR43536:SF1">
    <property type="entry name" value="MANNOSYLGLYCOPROTEIN ENDO-BETA-MANNOSIDASE"/>
    <property type="match status" value="1"/>
</dbReference>
<keyword evidence="3" id="KW-0326">Glycosidase</keyword>
<dbReference type="Pfam" id="PF18368">
    <property type="entry name" value="Ig_GlcNase"/>
    <property type="match status" value="1"/>
</dbReference>
<dbReference type="GO" id="GO:0005975">
    <property type="term" value="P:carbohydrate metabolic process"/>
    <property type="evidence" value="ECO:0007669"/>
    <property type="project" value="InterPro"/>
</dbReference>
<dbReference type="SUPFAM" id="SSF51445">
    <property type="entry name" value="(Trans)glycosidases"/>
    <property type="match status" value="1"/>
</dbReference>
<dbReference type="InterPro" id="IPR041351">
    <property type="entry name" value="Ig_GlcNase"/>
</dbReference>
<accession>A0AB33IV68</accession>
<dbReference type="InterPro" id="IPR008979">
    <property type="entry name" value="Galactose-bd-like_sf"/>
</dbReference>
<name>A0AB33IV68_9BACT</name>
<dbReference type="InterPro" id="IPR054593">
    <property type="entry name" value="Beta-mannosidase-like_N2"/>
</dbReference>
<dbReference type="Pfam" id="PF00703">
    <property type="entry name" value="Glyco_hydro_2"/>
    <property type="match status" value="1"/>
</dbReference>
<dbReference type="EMBL" id="AP035785">
    <property type="protein sequence ID" value="BFO71918.1"/>
    <property type="molecule type" value="Genomic_DNA"/>
</dbReference>
<evidence type="ECO:0000313" key="5">
    <source>
        <dbReference type="EMBL" id="BFO71918.1"/>
    </source>
</evidence>
<comment type="similarity">
    <text evidence="1">Belongs to the glycosyl hydrolase 2 family.</text>
</comment>
<sequence>MMASMCLLAMADNHARTRGIGLYPGRACENFAPTMTVDNTYRNVALHRAAIASSSIDYNLTAQLATDGITSTAKPNTLTVSTPDGTLDLRNKERAFDQNIHTSNFLKGEDTYLQMHWDGTLPQANAIAFDVKIAYYPDKATKGYSIEILGSDNGTKWKRLYADAGRGLPGNATKQMVSSDPNKQTDVVRLPLRALLKTVPIGDFHQKYLRVRFRMPGCAYWEVSSLDFKRSGSITEVTPAWNFSSAWVADGRQEQWLKVDLGTKADFDRVRLHWIESPQQGKIQTSQDGYTWTDAAPLTASKRAVQEIACKGSARYVRLLLQKPGPTGRYALAEMEVMGRGGLTAKPAKVRGMEDGRYWLDGGNWQLCRAGDTQWIPATVPGTVLTSYANIGALPQTNFDNNLRQVSESFFNSDFNYRNTFTVPAEYTGKQVWLNFNGINWKAEISLNGSPIGKIEGAFKRGRFNVTKYLKAGENTLEVKVIHNAHPGIVKIKNEESTDLNGGALGADNPTFHASIGWDWITSTPGREVGIWNDVYLNATNGVSVADPMVTTKLNTPDTLATMTPTVRVSNGLDRAVDAIVRGWIGQIKFEKKVRLDANTTQDVSFLPTDYPQLRDRKMRLWWPNGMGEPYLYDAGYTVEMDGTSDSIRYKAGIREVSYQNMDTALQIFFNGHRLDPKGGNWGFSETNLNYRGREYDAAVRYHRDMNFTMIRNWVGQIGDEEFYEACDKYGIVVWQDFWLANPWDGPDPYNENMFMDNANDYIYRIRQHASIGIYVGRNEGYPPATLDQALRKSIAREHPQLGYISSSADDGVSGHGPYWAVPAYWYFAHTGEKFHSERGLPNIVSYESLQRMLAPEHLWPQSISWAQHDFTQKGAQRGASFNEMIATRFGQIQSAKAFTEQAQWINYDLHRAMYESAQQTRQGMLMWMSHPCWPSMVWQTYDYYLEPTAAYFGIKKACEPLHVQLNAHTKQIEVVNTTLQAHQLEIVEEQFDIKGNKISTRTHRTGVAEDQTVRVAELQSADLPIRLVRLTLKENGKKVTDNFYIEARSDADYQALKALPEAKLQFGQHFEQQGDEMVGHMTVKNLSDVPAYYVRLNLKGSDGEQILPVLYEDNYFTLLPGEEKTVKVSYRVEDSH</sequence>
<dbReference type="SUPFAM" id="SSF49785">
    <property type="entry name" value="Galactose-binding domain-like"/>
    <property type="match status" value="2"/>
</dbReference>
<evidence type="ECO:0000259" key="4">
    <source>
        <dbReference type="PROSITE" id="PS50022"/>
    </source>
</evidence>
<evidence type="ECO:0000256" key="2">
    <source>
        <dbReference type="ARBA" id="ARBA00022801"/>
    </source>
</evidence>
<dbReference type="InterPro" id="IPR017853">
    <property type="entry name" value="GH"/>
</dbReference>
<dbReference type="Gene3D" id="2.60.120.260">
    <property type="entry name" value="Galactose-binding domain-like"/>
    <property type="match status" value="2"/>
</dbReference>
<dbReference type="AlphaFoldDB" id="A0AB33IV68"/>
<reference evidence="5" key="1">
    <citation type="submission" date="2024-07" db="EMBL/GenBank/DDBJ databases">
        <title>Complete genome sequence of Prevotella sp. YM-2024 GTC17253.</title>
        <authorList>
            <person name="Hayashi M."/>
            <person name="Muto Y."/>
            <person name="Tanaka K."/>
            <person name="Niwa H."/>
        </authorList>
    </citation>
    <scope>NUCLEOTIDE SEQUENCE</scope>
    <source>
        <strain evidence="5">GTC17253</strain>
    </source>
</reference>
<feature type="domain" description="F5/8 type C" evidence="4">
    <location>
        <begin position="244"/>
        <end position="340"/>
    </location>
</feature>
<dbReference type="InterPro" id="IPR043534">
    <property type="entry name" value="EBDG/EBM"/>
</dbReference>
<dbReference type="Pfam" id="PF22633">
    <property type="entry name" value="F5_F8_type_C_2"/>
    <property type="match status" value="1"/>
</dbReference>
<keyword evidence="2" id="KW-0378">Hydrolase</keyword>
<gene>
    <name evidence="5" type="ORF">GTC17253_18840</name>
</gene>
<proteinExistence type="inferred from homology"/>